<keyword evidence="2" id="KW-1185">Reference proteome</keyword>
<evidence type="ECO:0000313" key="1">
    <source>
        <dbReference type="EMBL" id="KAF5837822.1"/>
    </source>
</evidence>
<name>A0ABQ7GT72_DUNSA</name>
<dbReference type="Proteomes" id="UP000815325">
    <property type="component" value="Unassembled WGS sequence"/>
</dbReference>
<reference evidence="1" key="1">
    <citation type="submission" date="2017-08" db="EMBL/GenBank/DDBJ databases">
        <authorList>
            <person name="Polle J.E."/>
            <person name="Barry K."/>
            <person name="Cushman J."/>
            <person name="Schmutz J."/>
            <person name="Tran D."/>
            <person name="Hathwaick L.T."/>
            <person name="Yim W.C."/>
            <person name="Jenkins J."/>
            <person name="Mckie-Krisberg Z.M."/>
            <person name="Prochnik S."/>
            <person name="Lindquist E."/>
            <person name="Dockter R.B."/>
            <person name="Adam C."/>
            <person name="Molina H."/>
            <person name="Bunkerborg J."/>
            <person name="Jin E."/>
            <person name="Buchheim M."/>
            <person name="Magnuson J."/>
        </authorList>
    </citation>
    <scope>NUCLEOTIDE SEQUENCE</scope>
    <source>
        <strain evidence="1">CCAP 19/18</strain>
    </source>
</reference>
<organism evidence="1 2">
    <name type="scientific">Dunaliella salina</name>
    <name type="common">Green alga</name>
    <name type="synonym">Protococcus salinus</name>
    <dbReference type="NCBI Taxonomy" id="3046"/>
    <lineage>
        <taxon>Eukaryota</taxon>
        <taxon>Viridiplantae</taxon>
        <taxon>Chlorophyta</taxon>
        <taxon>core chlorophytes</taxon>
        <taxon>Chlorophyceae</taxon>
        <taxon>CS clade</taxon>
        <taxon>Chlamydomonadales</taxon>
        <taxon>Dunaliellaceae</taxon>
        <taxon>Dunaliella</taxon>
    </lineage>
</organism>
<gene>
    <name evidence="1" type="ORF">DUNSADRAFT_3838</name>
</gene>
<comment type="caution">
    <text evidence="1">The sequence shown here is derived from an EMBL/GenBank/DDBJ whole genome shotgun (WGS) entry which is preliminary data.</text>
</comment>
<sequence>MVSGGRASTIRKIPLYSTESPELAGALNMHFELLEMLQQEARETRGKGQLLSDRQWMRLKHVLAQRKTNWMQDVREPSAIL</sequence>
<protein>
    <submittedName>
        <fullName evidence="1">Uncharacterized protein</fullName>
    </submittedName>
</protein>
<dbReference type="EMBL" id="MU069602">
    <property type="protein sequence ID" value="KAF5837822.1"/>
    <property type="molecule type" value="Genomic_DNA"/>
</dbReference>
<accession>A0ABQ7GT72</accession>
<evidence type="ECO:0000313" key="2">
    <source>
        <dbReference type="Proteomes" id="UP000815325"/>
    </source>
</evidence>
<proteinExistence type="predicted"/>